<reference evidence="9" key="1">
    <citation type="submission" date="2021-01" db="EMBL/GenBank/DDBJ databases">
        <authorList>
            <person name="Corre E."/>
            <person name="Pelletier E."/>
            <person name="Niang G."/>
            <person name="Scheremetjew M."/>
            <person name="Finn R."/>
            <person name="Kale V."/>
            <person name="Holt S."/>
            <person name="Cochrane G."/>
            <person name="Meng A."/>
            <person name="Brown T."/>
            <person name="Cohen L."/>
        </authorList>
    </citation>
    <scope>NUCLEOTIDE SEQUENCE</scope>
    <source>
        <strain evidence="9">CCMP1756</strain>
    </source>
</reference>
<evidence type="ECO:0000256" key="5">
    <source>
        <dbReference type="ARBA" id="ARBA00023203"/>
    </source>
</evidence>
<dbReference type="PRINTS" id="PR00193">
    <property type="entry name" value="MYOSINHEAVY"/>
</dbReference>
<dbReference type="GO" id="GO:0005737">
    <property type="term" value="C:cytoplasm"/>
    <property type="evidence" value="ECO:0007669"/>
    <property type="project" value="TreeGrafter"/>
</dbReference>
<protein>
    <recommendedName>
        <fullName evidence="8">Myosin motor domain-containing protein</fullName>
    </recommendedName>
</protein>
<dbReference type="Gene3D" id="3.40.850.10">
    <property type="entry name" value="Kinesin motor domain"/>
    <property type="match status" value="1"/>
</dbReference>
<evidence type="ECO:0000256" key="4">
    <source>
        <dbReference type="ARBA" id="ARBA00023175"/>
    </source>
</evidence>
<evidence type="ECO:0000256" key="3">
    <source>
        <dbReference type="ARBA" id="ARBA00023123"/>
    </source>
</evidence>
<keyword evidence="1 6" id="KW-0547">Nucleotide-binding</keyword>
<sequence>MAQPGERVWIRHSTEVWEPAVVDAVDGLRVQVHAVGGARELTFKDAATLEDGVKRRNEGDIATVDDLVRLPFLHEPAILHVLRSRARAGLIYTNVGAILLAVNPFKRLPELYGNNAVETQRSAGALRAADPESAQPPPPHCFAVADQAYRQMRSALTGRKPADQAILISGESGAGKTETTKFVMRYLAGLSLQGGSLQGLEARVLQTNPVLEGFGNARTLRNDNSSRFGKWISLDFDERGRLARAGLRTYLLEKVRLVRQTEGERGFHVFYEALASRKLKNWPSSERESVCVSGSSRGVDGRDDGVLDADSFEERVRALTTLGLDQDGINKAFATLSAVLHLGAVRFVKEHKGATQDSGSSVDPSSRHRLNQASEALKVEPTALELALCRRNVTTAGESLELHLPPDAAARSRDALLKAIYGALFDDLVRSCNRALQADVPTSASIGLLDIFGFEVFATNSFEQLLINYTNERLQAHFNNFVFENEQRLYASEGLEWDAVDFPDNTEVLALIEGSKKSLTPSKTRQTLPSVQQQAAIGLLATIDDECLLVAGRADAETSDAVTDDLDERSARILGERLKKTFINEARYACDAKQERGALFSVHHYAGPVEYSVRGFVAKNMDTLAPDASKLLATSSFANAFDTSSATSLSPERKWGSGRRVTGRRASSLATTTVAQRFRTSLGALLVEIRATCPHFIRCLKPNDANVPDVLEAPRLVEQLRYCGVLEAVRVARAGYPVRLPHAEFARRYRCAAPAGWVYKPPKLDDALDGAQKAALHAARALVLVLAPGAELRVEPATQGDRRRGVAVGKTKVFLRKDAFEALEALLARRTAEAAVRVQKAFRGREARRYLRSARKLAHFVQVRARLKLRRRRRAALSIAGAVRVVGATRKFRASRRIARAAQTAGRGAQARRKLGWLRDAKAARKLQRVARRGEARGSFHRLRSACITLQCLARIQQAKQAKRHEHQLRRDASLVLVDLRKAEVRTDAVRAETAAAIASAKLAKQTHDEKIKMLDLELRRQATARVAARAEVAAVRAERDAALKALQAERDLRQAPTDPGLKTKARDAANAQRDARAIVDACAQDCRDAAARASMSQSAKSALDAEAGRSAVAATEAARRCTDIEKKANRAAARFAEASGRQSRDTFSEDGAVMTPLATDDRRALDVARDASRLAKEALQAARATKECRALRARAARRLADDARQLQAEEPPPVPFDLGMQQPIASDSDGEFPEEAASPGMRKARKRIGRQKEEIHALRRLVCGGWMAQWRMLCELGEDPVPAVDDDPSTPSRESLEDDEDYELEFSGGARVDPAALAGRFAADISALDAATAQLAGGAAPDAEAAPYASALAETLLQMERASGCLRALAAIEVAPWTPAQLREQLDAAYGRLEDMSSRRGSITRRATPTRRPANGTNSTSWVSVWNCGAFGHRDELAADEA</sequence>
<dbReference type="Proteomes" id="UP000789595">
    <property type="component" value="Unassembled WGS sequence"/>
</dbReference>
<dbReference type="Gene3D" id="1.20.5.4820">
    <property type="match status" value="1"/>
</dbReference>
<accession>A0A7S3ZKI9</accession>
<dbReference type="EMBL" id="CAKKNE010000002">
    <property type="protein sequence ID" value="CAH0367731.1"/>
    <property type="molecule type" value="Genomic_DNA"/>
</dbReference>
<dbReference type="GO" id="GO:0051015">
    <property type="term" value="F:actin filament binding"/>
    <property type="evidence" value="ECO:0007669"/>
    <property type="project" value="TreeGrafter"/>
</dbReference>
<dbReference type="GO" id="GO:0016020">
    <property type="term" value="C:membrane"/>
    <property type="evidence" value="ECO:0007669"/>
    <property type="project" value="TreeGrafter"/>
</dbReference>
<name>A0A7S3ZKI9_9STRA</name>
<comment type="similarity">
    <text evidence="6">Belongs to the TRAFAC class myosin-kinesin ATPase superfamily. Myosin family.</text>
</comment>
<dbReference type="InterPro" id="IPR036961">
    <property type="entry name" value="Kinesin_motor_dom_sf"/>
</dbReference>
<feature type="region of interest" description="Disordered" evidence="7">
    <location>
        <begin position="1282"/>
        <end position="1302"/>
    </location>
</feature>
<evidence type="ECO:0000313" key="11">
    <source>
        <dbReference type="Proteomes" id="UP000789595"/>
    </source>
</evidence>
<dbReference type="EMBL" id="HBIW01001926">
    <property type="protein sequence ID" value="CAE0686219.1"/>
    <property type="molecule type" value="Transcribed_RNA"/>
</dbReference>
<evidence type="ECO:0000256" key="2">
    <source>
        <dbReference type="ARBA" id="ARBA00022840"/>
    </source>
</evidence>
<keyword evidence="4 6" id="KW-0505">Motor protein</keyword>
<dbReference type="OrthoDB" id="205074at2759"/>
<feature type="binding site" evidence="6">
    <location>
        <begin position="170"/>
        <end position="177"/>
    </location>
    <ligand>
        <name>ATP</name>
        <dbReference type="ChEBI" id="CHEBI:30616"/>
    </ligand>
</feature>
<dbReference type="GO" id="GO:0007015">
    <property type="term" value="P:actin filament organization"/>
    <property type="evidence" value="ECO:0007669"/>
    <property type="project" value="TreeGrafter"/>
</dbReference>
<feature type="domain" description="Myosin motor" evidence="8">
    <location>
        <begin position="62"/>
        <end position="828"/>
    </location>
</feature>
<gene>
    <name evidence="9" type="ORF">PCAL00307_LOCUS1653</name>
    <name evidence="10" type="ORF">PECAL_2P07660</name>
</gene>
<dbReference type="SMART" id="SM00242">
    <property type="entry name" value="MYSc"/>
    <property type="match status" value="1"/>
</dbReference>
<keyword evidence="2 6" id="KW-0067">ATP-binding</keyword>
<dbReference type="GO" id="GO:0016459">
    <property type="term" value="C:myosin complex"/>
    <property type="evidence" value="ECO:0007669"/>
    <property type="project" value="UniProtKB-KW"/>
</dbReference>
<feature type="region of interest" description="Disordered" evidence="7">
    <location>
        <begin position="1228"/>
        <end position="1249"/>
    </location>
</feature>
<keyword evidence="5 6" id="KW-0009">Actin-binding</keyword>
<dbReference type="InterPro" id="IPR027417">
    <property type="entry name" value="P-loop_NTPase"/>
</dbReference>
<dbReference type="InterPro" id="IPR001609">
    <property type="entry name" value="Myosin_head_motor_dom-like"/>
</dbReference>
<reference evidence="10" key="2">
    <citation type="submission" date="2021-11" db="EMBL/GenBank/DDBJ databases">
        <authorList>
            <consortium name="Genoscope - CEA"/>
            <person name="William W."/>
        </authorList>
    </citation>
    <scope>NUCLEOTIDE SEQUENCE</scope>
</reference>
<dbReference type="CDD" id="cd00124">
    <property type="entry name" value="MYSc"/>
    <property type="match status" value="1"/>
</dbReference>
<evidence type="ECO:0000256" key="1">
    <source>
        <dbReference type="ARBA" id="ARBA00022741"/>
    </source>
</evidence>
<dbReference type="PANTHER" id="PTHR13140">
    <property type="entry name" value="MYOSIN"/>
    <property type="match status" value="1"/>
</dbReference>
<evidence type="ECO:0000256" key="6">
    <source>
        <dbReference type="PROSITE-ProRule" id="PRU00782"/>
    </source>
</evidence>
<keyword evidence="11" id="KW-1185">Reference proteome</keyword>
<dbReference type="SUPFAM" id="SSF52540">
    <property type="entry name" value="P-loop containing nucleoside triphosphate hydrolases"/>
    <property type="match status" value="1"/>
</dbReference>
<organism evidence="9">
    <name type="scientific">Pelagomonas calceolata</name>
    <dbReference type="NCBI Taxonomy" id="35677"/>
    <lineage>
        <taxon>Eukaryota</taxon>
        <taxon>Sar</taxon>
        <taxon>Stramenopiles</taxon>
        <taxon>Ochrophyta</taxon>
        <taxon>Pelagophyceae</taxon>
        <taxon>Pelagomonadales</taxon>
        <taxon>Pelagomonadaceae</taxon>
        <taxon>Pelagomonas</taxon>
    </lineage>
</organism>
<dbReference type="PANTHER" id="PTHR13140:SF845">
    <property type="entry name" value="MYOSIN-LIKE PROTEIN"/>
    <property type="match status" value="1"/>
</dbReference>
<evidence type="ECO:0000313" key="10">
    <source>
        <dbReference type="EMBL" id="CAH0367731.1"/>
    </source>
</evidence>
<dbReference type="Gene3D" id="1.10.10.820">
    <property type="match status" value="1"/>
</dbReference>
<keyword evidence="3 6" id="KW-0518">Myosin</keyword>
<feature type="region of interest" description="Actin-binding" evidence="6">
    <location>
        <begin position="682"/>
        <end position="704"/>
    </location>
</feature>
<evidence type="ECO:0000313" key="9">
    <source>
        <dbReference type="EMBL" id="CAE0686219.1"/>
    </source>
</evidence>
<dbReference type="Gene3D" id="1.20.58.530">
    <property type="match status" value="1"/>
</dbReference>
<dbReference type="PROSITE" id="PS50096">
    <property type="entry name" value="IQ"/>
    <property type="match status" value="1"/>
</dbReference>
<dbReference type="Pfam" id="PF00063">
    <property type="entry name" value="Myosin_head"/>
    <property type="match status" value="1"/>
</dbReference>
<evidence type="ECO:0000259" key="8">
    <source>
        <dbReference type="PROSITE" id="PS51456"/>
    </source>
</evidence>
<dbReference type="Gene3D" id="1.20.120.720">
    <property type="entry name" value="Myosin VI head, motor domain, U50 subdomain"/>
    <property type="match status" value="1"/>
</dbReference>
<dbReference type="GO" id="GO:0000146">
    <property type="term" value="F:microfilament motor activity"/>
    <property type="evidence" value="ECO:0007669"/>
    <property type="project" value="TreeGrafter"/>
</dbReference>
<dbReference type="GO" id="GO:0005524">
    <property type="term" value="F:ATP binding"/>
    <property type="evidence" value="ECO:0007669"/>
    <property type="project" value="UniProtKB-UniRule"/>
</dbReference>
<evidence type="ECO:0000256" key="7">
    <source>
        <dbReference type="SAM" id="MobiDB-lite"/>
    </source>
</evidence>
<proteinExistence type="inferred from homology"/>
<dbReference type="PROSITE" id="PS51456">
    <property type="entry name" value="MYOSIN_MOTOR"/>
    <property type="match status" value="1"/>
</dbReference>